<organism evidence="1 2">
    <name type="scientific">Racocetra persica</name>
    <dbReference type="NCBI Taxonomy" id="160502"/>
    <lineage>
        <taxon>Eukaryota</taxon>
        <taxon>Fungi</taxon>
        <taxon>Fungi incertae sedis</taxon>
        <taxon>Mucoromycota</taxon>
        <taxon>Glomeromycotina</taxon>
        <taxon>Glomeromycetes</taxon>
        <taxon>Diversisporales</taxon>
        <taxon>Gigasporaceae</taxon>
        <taxon>Racocetra</taxon>
    </lineage>
</organism>
<dbReference type="EMBL" id="CAJVQC010001721">
    <property type="protein sequence ID" value="CAG8499362.1"/>
    <property type="molecule type" value="Genomic_DNA"/>
</dbReference>
<proteinExistence type="predicted"/>
<sequence length="167" mass="18812">MSPEIIPKGNLAGEATCFECDKDSVKCEYAQPTKKRGRKPKMLIHQPSSFHEQTLYEHERILELNQTSESSSQSPVPIFRNNLELSASNSFPSFADHIHSNGTNDLSAHMLDPQPNSLILDNFTNQAFDNFHLSPHSSFSTLINYLEEINSNSPSDYLSPGFDYYAI</sequence>
<protein>
    <submittedName>
        <fullName evidence="1">28546_t:CDS:1</fullName>
    </submittedName>
</protein>
<reference evidence="1" key="1">
    <citation type="submission" date="2021-06" db="EMBL/GenBank/DDBJ databases">
        <authorList>
            <person name="Kallberg Y."/>
            <person name="Tangrot J."/>
            <person name="Rosling A."/>
        </authorList>
    </citation>
    <scope>NUCLEOTIDE SEQUENCE</scope>
    <source>
        <strain evidence="1">MA461A</strain>
    </source>
</reference>
<comment type="caution">
    <text evidence="1">The sequence shown here is derived from an EMBL/GenBank/DDBJ whole genome shotgun (WGS) entry which is preliminary data.</text>
</comment>
<evidence type="ECO:0000313" key="1">
    <source>
        <dbReference type="EMBL" id="CAG8499362.1"/>
    </source>
</evidence>
<keyword evidence="2" id="KW-1185">Reference proteome</keyword>
<dbReference type="Proteomes" id="UP000789920">
    <property type="component" value="Unassembled WGS sequence"/>
</dbReference>
<evidence type="ECO:0000313" key="2">
    <source>
        <dbReference type="Proteomes" id="UP000789920"/>
    </source>
</evidence>
<name>A0ACA9L0M6_9GLOM</name>
<gene>
    <name evidence="1" type="ORF">RPERSI_LOCUS1747</name>
</gene>
<accession>A0ACA9L0M6</accession>